<protein>
    <recommendedName>
        <fullName evidence="6">Myozenin 3</fullName>
    </recommendedName>
</protein>
<name>U3K029_FICAL</name>
<evidence type="ECO:0000256" key="3">
    <source>
        <dbReference type="SAM" id="MobiDB-lite"/>
    </source>
</evidence>
<accession>U3K029</accession>
<reference evidence="4 5" key="1">
    <citation type="journal article" date="2012" name="Nature">
        <title>The genomic landscape of species divergence in Ficedula flycatchers.</title>
        <authorList>
            <person name="Ellegren H."/>
            <person name="Smeds L."/>
            <person name="Burri R."/>
            <person name="Olason P.I."/>
            <person name="Backstrom N."/>
            <person name="Kawakami T."/>
            <person name="Kunstner A."/>
            <person name="Makinen H."/>
            <person name="Nadachowska-Brzyska K."/>
            <person name="Qvarnstrom A."/>
            <person name="Uebbing S."/>
            <person name="Wolf J.B."/>
        </authorList>
    </citation>
    <scope>NUCLEOTIDE SEQUENCE [LARGE SCALE GENOMIC DNA]</scope>
</reference>
<reference evidence="4" key="3">
    <citation type="submission" date="2025-09" db="UniProtKB">
        <authorList>
            <consortium name="Ensembl"/>
        </authorList>
    </citation>
    <scope>IDENTIFICATION</scope>
</reference>
<evidence type="ECO:0000313" key="4">
    <source>
        <dbReference type="Ensembl" id="ENSFALP00000008383.2"/>
    </source>
</evidence>
<keyword evidence="5" id="KW-1185">Reference proteome</keyword>
<dbReference type="Ensembl" id="ENSFALT00000008421.2">
    <property type="protein sequence ID" value="ENSFALP00000008383.2"/>
    <property type="gene ID" value="ENSFALG00000008044.2"/>
</dbReference>
<dbReference type="InterPro" id="IPR008438">
    <property type="entry name" value="MYOZ"/>
</dbReference>
<dbReference type="AlphaFoldDB" id="U3K029"/>
<proteinExistence type="inferred from homology"/>
<evidence type="ECO:0000256" key="2">
    <source>
        <dbReference type="ARBA" id="ARBA00022553"/>
    </source>
</evidence>
<dbReference type="GO" id="GO:0015629">
    <property type="term" value="C:actin cytoskeleton"/>
    <property type="evidence" value="ECO:0007669"/>
    <property type="project" value="TreeGrafter"/>
</dbReference>
<dbReference type="eggNOG" id="ENOG502S22C">
    <property type="taxonomic scope" value="Eukaryota"/>
</dbReference>
<dbReference type="Pfam" id="PF05556">
    <property type="entry name" value="Calsarcin"/>
    <property type="match status" value="1"/>
</dbReference>
<dbReference type="Proteomes" id="UP000016665">
    <property type="component" value="Chromosome 13"/>
</dbReference>
<evidence type="ECO:0000313" key="5">
    <source>
        <dbReference type="Proteomes" id="UP000016665"/>
    </source>
</evidence>
<dbReference type="PANTHER" id="PTHR15941">
    <property type="entry name" value="MYOZENIN"/>
    <property type="match status" value="1"/>
</dbReference>
<reference evidence="4" key="2">
    <citation type="submission" date="2025-08" db="UniProtKB">
        <authorList>
            <consortium name="Ensembl"/>
        </authorList>
    </citation>
    <scope>IDENTIFICATION</scope>
</reference>
<dbReference type="GO" id="GO:0051373">
    <property type="term" value="F:FATZ binding"/>
    <property type="evidence" value="ECO:0007669"/>
    <property type="project" value="TreeGrafter"/>
</dbReference>
<dbReference type="PANTHER" id="PTHR15941:SF15">
    <property type="entry name" value="MYOZENIN-3"/>
    <property type="match status" value="1"/>
</dbReference>
<dbReference type="GO" id="GO:0031433">
    <property type="term" value="F:telethonin binding"/>
    <property type="evidence" value="ECO:0007669"/>
    <property type="project" value="TreeGrafter"/>
</dbReference>
<comment type="similarity">
    <text evidence="1">Belongs to the myozenin family.</text>
</comment>
<dbReference type="GeneTree" id="ENSGT00950000183027"/>
<dbReference type="STRING" id="59894.ENSFALP00000008383"/>
<sequence>MEPIIPSLSPGYAVEASPSLFLGVPPHCRLPLLEHSPPFPGHISHPRSSSHHNLPSPHHCIPSSEINCHYSTQAGSDLSPRWPGHTHHMATSCYCYMTPEVSPAPCWDYGILIPRGQSPAPCWDYGILVPRSQSPAPCWDYGILVPRGQSPAPCWDYGILVPRGQSPAPCWDYGILVPRGQSPAPCWDYGILVPRGQSPAPCWDYGILVPRGQSPAPCWDYGILVPRGQSPAPCWDYGILVPRGQSPAPCWDYGILVPRGQSPAPCWDYGILVPRGQSPAPCWDYGILVPRGQSPAPCWDYGILVPRGQSPAPCWDYGILVPRGQSPAPCWDYGILVPRGQSPAPCWDYGILVPRGQSPAPCWDYGILVPRGQSPAPCWDYGILIPVSQTALCWGDASQSPRVTALLRPLSQPEITSVPRLDLDIWAGAQDGLGRAAGARGCREGPAEATECWWLQLGFGLIPSAAGEASSVPSIWGIPWPARQDPSASHRAAPGAQQQVMAIMRPGPEDASSEPQLDLGKKMSTTHDLMIEELSLPNNRGSRLFQQRQKRVQRFVFEHPSGSRQLPGQGAGGSHHTGKGDPEGTVNEQMAGESAGGQENYHSELHVAASPQGGPPEVPKKSEKVLHMSKVLNPSALAPGYSSPLREIPHEKFNVTAIPKGYRSPWQELFGDRNDAVHGKNPPPMRPLAWDFRSFNRTPAPFDRALVGELSSLPTVELDNLSVLEVISHRPNFNRVAQGWVRILPESEEL</sequence>
<dbReference type="GO" id="GO:0003779">
    <property type="term" value="F:actin binding"/>
    <property type="evidence" value="ECO:0007669"/>
    <property type="project" value="TreeGrafter"/>
</dbReference>
<organism evidence="4 5">
    <name type="scientific">Ficedula albicollis</name>
    <name type="common">Collared flycatcher</name>
    <name type="synonym">Muscicapa albicollis</name>
    <dbReference type="NCBI Taxonomy" id="59894"/>
    <lineage>
        <taxon>Eukaryota</taxon>
        <taxon>Metazoa</taxon>
        <taxon>Chordata</taxon>
        <taxon>Craniata</taxon>
        <taxon>Vertebrata</taxon>
        <taxon>Euteleostomi</taxon>
        <taxon>Archelosauria</taxon>
        <taxon>Archosauria</taxon>
        <taxon>Dinosauria</taxon>
        <taxon>Saurischia</taxon>
        <taxon>Theropoda</taxon>
        <taxon>Coelurosauria</taxon>
        <taxon>Aves</taxon>
        <taxon>Neognathae</taxon>
        <taxon>Neoaves</taxon>
        <taxon>Telluraves</taxon>
        <taxon>Australaves</taxon>
        <taxon>Passeriformes</taxon>
        <taxon>Muscicapidae</taxon>
        <taxon>Ficedula</taxon>
    </lineage>
</organism>
<dbReference type="HOGENOM" id="CLU_071316_1_1_1"/>
<keyword evidence="2" id="KW-0597">Phosphoprotein</keyword>
<evidence type="ECO:0000256" key="1">
    <source>
        <dbReference type="ARBA" id="ARBA00009126"/>
    </source>
</evidence>
<dbReference type="GO" id="GO:0030018">
    <property type="term" value="C:Z disc"/>
    <property type="evidence" value="ECO:0007669"/>
    <property type="project" value="InterPro"/>
</dbReference>
<evidence type="ECO:0008006" key="6">
    <source>
        <dbReference type="Google" id="ProtNLM"/>
    </source>
</evidence>
<gene>
    <name evidence="4" type="primary">MYOZ3</name>
</gene>
<feature type="region of interest" description="Disordered" evidence="3">
    <location>
        <begin position="559"/>
        <end position="599"/>
    </location>
</feature>